<dbReference type="EMBL" id="QPII01000010">
    <property type="protein sequence ID" value="RCV88366.1"/>
    <property type="molecule type" value="Genomic_DNA"/>
</dbReference>
<dbReference type="OrthoDB" id="7838374at2"/>
<proteinExistence type="predicted"/>
<organism evidence="2 3">
    <name type="scientific">Billgrantia montanilacus</name>
    <dbReference type="NCBI Taxonomy" id="2282305"/>
    <lineage>
        <taxon>Bacteria</taxon>
        <taxon>Pseudomonadati</taxon>
        <taxon>Pseudomonadota</taxon>
        <taxon>Gammaproteobacteria</taxon>
        <taxon>Oceanospirillales</taxon>
        <taxon>Halomonadaceae</taxon>
        <taxon>Billgrantia</taxon>
    </lineage>
</organism>
<dbReference type="RefSeq" id="WP_114479582.1">
    <property type="nucleotide sequence ID" value="NZ_QPII01000010.1"/>
</dbReference>
<sequence length="257" mass="28998">MNCETLILVSDKFVDFTADKKAITVSQLNAMLEVPEHIIPGTLKLIPGLGISDNDIVELTTKINAQHTSSHRWDVSALASRPRPAKPCLSHKRLPHNTLIGAPHQLDENRFRMDLCIDENSELMRDHQTGQHVQGMVLVEASRQAFLAVTEAFFQDEGEDSAYFVINSMTTEFMGFVFPIRSHIDYRVVSKDINERRKKFSVEIEIIQGGEIRTRSTISFTVYPNRIISEREAALARDAVKVFLSEFQQPASTVVAE</sequence>
<comment type="caution">
    <text evidence="2">The sequence shown here is derived from an EMBL/GenBank/DDBJ whole genome shotgun (WGS) entry which is preliminary data.</text>
</comment>
<evidence type="ECO:0000259" key="1">
    <source>
        <dbReference type="Pfam" id="PF03756"/>
    </source>
</evidence>
<dbReference type="Pfam" id="PF03756">
    <property type="entry name" value="AfsA"/>
    <property type="match status" value="1"/>
</dbReference>
<reference evidence="2 3" key="1">
    <citation type="submission" date="2018-07" db="EMBL/GenBank/DDBJ databases">
        <title>Halomonas montanilacus sp. nov., isolated from Lake Pengyan on Tibetan Plateau.</title>
        <authorList>
            <person name="Lu H."/>
            <person name="Xing P."/>
            <person name="Wu Q."/>
        </authorList>
    </citation>
    <scope>NUCLEOTIDE SEQUENCE [LARGE SCALE GENOMIC DNA]</scope>
    <source>
        <strain evidence="2 3">PYC7W</strain>
    </source>
</reference>
<name>A0A368TVI6_9GAMM</name>
<evidence type="ECO:0000313" key="2">
    <source>
        <dbReference type="EMBL" id="RCV88366.1"/>
    </source>
</evidence>
<gene>
    <name evidence="2" type="ORF">DU505_13840</name>
</gene>
<dbReference type="AlphaFoldDB" id="A0A368TVI6"/>
<keyword evidence="3" id="KW-1185">Reference proteome</keyword>
<feature type="domain" description="A-factor biosynthesis hotdog" evidence="1">
    <location>
        <begin position="91"/>
        <end position="221"/>
    </location>
</feature>
<protein>
    <recommendedName>
        <fullName evidence="1">A-factor biosynthesis hotdog domain-containing protein</fullName>
    </recommendedName>
</protein>
<evidence type="ECO:0000313" key="3">
    <source>
        <dbReference type="Proteomes" id="UP000252405"/>
    </source>
</evidence>
<dbReference type="InterPro" id="IPR005509">
    <property type="entry name" value="AfsA_hotdog_dom"/>
</dbReference>
<accession>A0A368TVI6</accession>
<dbReference type="Proteomes" id="UP000252405">
    <property type="component" value="Unassembled WGS sequence"/>
</dbReference>